<feature type="region of interest" description="Disordered" evidence="1">
    <location>
        <begin position="489"/>
        <end position="546"/>
    </location>
</feature>
<gene>
    <name evidence="2" type="ORF">LCGC14_0809460</name>
</gene>
<comment type="caution">
    <text evidence="2">The sequence shown here is derived from an EMBL/GenBank/DDBJ whole genome shotgun (WGS) entry which is preliminary data.</text>
</comment>
<proteinExistence type="predicted"/>
<reference evidence="2" key="1">
    <citation type="journal article" date="2015" name="Nature">
        <title>Complex archaea that bridge the gap between prokaryotes and eukaryotes.</title>
        <authorList>
            <person name="Spang A."/>
            <person name="Saw J.H."/>
            <person name="Jorgensen S.L."/>
            <person name="Zaremba-Niedzwiedzka K."/>
            <person name="Martijn J."/>
            <person name="Lind A.E."/>
            <person name="van Eijk R."/>
            <person name="Schleper C."/>
            <person name="Guy L."/>
            <person name="Ettema T.J."/>
        </authorList>
    </citation>
    <scope>NUCLEOTIDE SEQUENCE</scope>
</reference>
<feature type="compositionally biased region" description="Basic and acidic residues" evidence="1">
    <location>
        <begin position="492"/>
        <end position="504"/>
    </location>
</feature>
<name>A0A0F9S798_9ZZZZ</name>
<feature type="compositionally biased region" description="Low complexity" evidence="1">
    <location>
        <begin position="505"/>
        <end position="546"/>
    </location>
</feature>
<evidence type="ECO:0000256" key="1">
    <source>
        <dbReference type="SAM" id="MobiDB-lite"/>
    </source>
</evidence>
<organism evidence="2">
    <name type="scientific">marine sediment metagenome</name>
    <dbReference type="NCBI Taxonomy" id="412755"/>
    <lineage>
        <taxon>unclassified sequences</taxon>
        <taxon>metagenomes</taxon>
        <taxon>ecological metagenomes</taxon>
    </lineage>
</organism>
<accession>A0A0F9S798</accession>
<sequence>MPELDPFLQMSEEQSPPVATAFPGQEFFAPVESSQTFPGQEFFAPVEQQKELISKERKDKIFKQYVRGLTHTFTEYRRRFAEKAAEDITDTEERAFLAEQVQDVSKKQELYRRQQQKDANYWQWFAGKTLEGTGSLLEGATDLGRSFVGPGRIFGGIEALGGKRKNLEDVRFMRALEAAKLSENPFMSKDSSTLAKGISTALRMTPGVAFGVATAGLGGGPALFAYEAMRTSPRSVEEMQLLGLDPLPAALAGGAAGIGTAAIEVLGVRDPTGVTKKALGPLGKAARLAVIEWAQKLAGPTIKKGASALAKLPKTKATLKGASEYLFNVVGETLEEGAQGAWDEAVKQAASVLSDNMDPRDPKNIWQSFVDDIKSSALPVAIIGGAGPISKGIKIDKDYSAEGDMRKHARENKIPSRGTAKQWEKIGFPRKYKDEDRLKLAKEIVNEMNLDEQAEIREGDEITDGMWKRWNLPKDRKTQEERAAFLDVNESEGQKLEDQEKEKIQQQAPQAPESPAPVQEPAEQPQAPEVPQQPEAAPEAPGAVQEAPQIETQAQNLDLNNAVGEKWLQERDLSPIKDKNPRHWNEVTGAVLRENATKDVMELADEVVKEGRLISDYDHITFAVAKYEREIEIKEFQEQQNVAENAGNTKAYNRARIRELRRVKEIEQILIADNFGGRAAAQSMAIRRFAINRNKFEVSGFTADLRNAKNEELDSDDRETVANETKKHTGFEKDVQEEFQKDEIRNKRMDLAQARKILAAEKRRTSGAGKTIKEKARIERAGLFEKIRKLQEAGENNIGFLREESGSFSPEMFFLIGRVGLTYAKEGIGEFVEVVESLRKDFPDFDLTDIDVARAIITQDPKRKKSDETNAKKNVRHLKTISSLLVKIDNAQKGILPEAKKRTPTSKEIKDLQKLYTELRKEILRPGLEVAKKERAIDTINRLQDLLDTGKKDIKKKPREVSEKLQEYHQKARDLRSELRVREELADVENQLLTGEYRSKLPKAKRLISQSLEKAQIELSKQRAKMRQIIEDARPWDTKRKIKAVTAEMKAIAATADVSFTLRQNLWPVFSGLANPRRTVGTIKIIAKSMKTLFTKYSSEQIINGIRNSENAELHEIAGLVIMDPGSQADQNTSEVFRGHFIENLKFPKFLPKIGGRQTLLGVIMSASSRQSVAIGNLMRTSAFDYWIEKNPEATKAEMIAIADYINKSTGLGVIDSKYSEALGETFFSPRFAISRVQTPLALAKYWKTPTVRNQIAADMVRVSGTGGLILFLAQLAGAEVEWWDTESADWATIRIGNTRWKIFGGSLSPLRLVARIIIGGVKQFTEEGSDIDPIEAFLRFLTYKFSPAVTFPVEIYRGKTIVGEEIPRLTTLRHVITPLMIQGIEDASDEDWGTIAAVAASELFGVSVTTYPDSYSAALRRMRNFIDREDFAKARQVRAEYNKRVEKGERKLPSR</sequence>
<evidence type="ECO:0008006" key="3">
    <source>
        <dbReference type="Google" id="ProtNLM"/>
    </source>
</evidence>
<protein>
    <recommendedName>
        <fullName evidence="3">Large polyvalent protein associated domain-containing protein</fullName>
    </recommendedName>
</protein>
<dbReference type="EMBL" id="LAZR01002224">
    <property type="protein sequence ID" value="KKN32861.1"/>
    <property type="molecule type" value="Genomic_DNA"/>
</dbReference>
<evidence type="ECO:0000313" key="2">
    <source>
        <dbReference type="EMBL" id="KKN32861.1"/>
    </source>
</evidence>